<dbReference type="Proteomes" id="UP001058533">
    <property type="component" value="Chromosome"/>
</dbReference>
<dbReference type="RefSeq" id="WP_256506369.1">
    <property type="nucleotide sequence ID" value="NZ_CP101740.1"/>
</dbReference>
<organism evidence="1 2">
    <name type="scientific">Sphingomonas qomolangmaensis</name>
    <dbReference type="NCBI Taxonomy" id="2918765"/>
    <lineage>
        <taxon>Bacteria</taxon>
        <taxon>Pseudomonadati</taxon>
        <taxon>Pseudomonadota</taxon>
        <taxon>Alphaproteobacteria</taxon>
        <taxon>Sphingomonadales</taxon>
        <taxon>Sphingomonadaceae</taxon>
        <taxon>Sphingomonas</taxon>
    </lineage>
</organism>
<name>A0ABY5L9J7_9SPHN</name>
<proteinExistence type="predicted"/>
<evidence type="ECO:0000313" key="1">
    <source>
        <dbReference type="EMBL" id="UUL82532.1"/>
    </source>
</evidence>
<sequence length="429" mass="47841">MPEAQVTRTDLIDQIVVLSHAPKGRTEATRARFMKLETAQLEEMLHGLQGAMSRMREAKKSPLRREAMSDAEARRDKALARIRRVSASIRERRQVVTPEAAATIALSTETMVSVLRSSASKEPKQTLAPSLHFWTEVDEATRGHYVSDFERLVAARVAETIHLMKVTDRAGSVDLEQWITDEPAFDQYIRFVLDKTSKDTMRLMGRHLPSKVFGSRVAKTLWQHDVALRTGAFDPVFIVEAKPTLISTRATEGLAKLLVYATAFNTTRILSVGGPGSVGGFLSAELALKKSKSHALQKRWLAADVKGFAEQFSENERVVIVADVAPSLNVLEDIRGSLMHYAPTAQLSIVALAGLAETRERLEERGPVYFPYLSTGRDVTLPWHTGGEYKREKNKHRFGHSRPDPFVIMKDFMTSVTSGLRAMMSKAAR</sequence>
<keyword evidence="2" id="KW-1185">Reference proteome</keyword>
<gene>
    <name evidence="1" type="ORF">NMP03_15395</name>
</gene>
<accession>A0ABY5L9J7</accession>
<reference evidence="1" key="1">
    <citation type="submission" date="2022-07" db="EMBL/GenBank/DDBJ databases">
        <title>Sphingomonas sp. nov., a novel bacterium isolated from the north slope of the Mount Everest.</title>
        <authorList>
            <person name="Cui X."/>
            <person name="Liu Y."/>
        </authorList>
    </citation>
    <scope>NUCLEOTIDE SEQUENCE</scope>
    <source>
        <strain evidence="1">S5-59</strain>
    </source>
</reference>
<protein>
    <submittedName>
        <fullName evidence="1">Uncharacterized protein</fullName>
    </submittedName>
</protein>
<evidence type="ECO:0000313" key="2">
    <source>
        <dbReference type="Proteomes" id="UP001058533"/>
    </source>
</evidence>
<dbReference type="EMBL" id="CP101740">
    <property type="protein sequence ID" value="UUL82532.1"/>
    <property type="molecule type" value="Genomic_DNA"/>
</dbReference>